<sequence length="446" mass="46296">MPKSRASQRVGSAAVAPDGHDVPGARVVLLVALAVFATESAWNFYDAQVPPLLKEHVASAAVIGLVMGMDNFLGIFIQPWIGNASDRTRTRRGRRMPYLLVGIPVAAVLFALIPHAGGSLPLLILAVFAFALVGNSVKPVSESLLPDYVSPRRRSEAHAVVKIATGLTIIVSALVSIYLIDDHPTAAFLVPAGLMLVSVAVLGLTVRDSDSPGYRAALADDAALATSQEVRPRVRDILRDIVTDADRSRVLLILVIVLFAGAWASSRALMTPYGMETLDLSRGKAGGMTLPAGLVFLLAAYPAALMARRFGTVRIIISGMVLFIAAMVLGTAVATPAGTVVAMCVASVGYAGFAINAAVLLWNLAPSDAVVGTYTGIYTIGAASGAALGPFVVGALVDLTGWRFMLLDVGFIAALAVAAAVALSASQTRGRPGPRTHDAVAGEGEI</sequence>
<comment type="caution">
    <text evidence="1">The sequence shown here is derived from an EMBL/GenBank/DDBJ whole genome shotgun (WGS) entry which is preliminary data.</text>
</comment>
<dbReference type="EMBL" id="JAVIZJ010000004">
    <property type="protein sequence ID" value="MDR6210020.1"/>
    <property type="molecule type" value="Genomic_DNA"/>
</dbReference>
<proteinExistence type="predicted"/>
<name>A0ACC6IGY0_9ACTN</name>
<evidence type="ECO:0000313" key="1">
    <source>
        <dbReference type="EMBL" id="MDR6210020.1"/>
    </source>
</evidence>
<dbReference type="Proteomes" id="UP001261666">
    <property type="component" value="Unassembled WGS sequence"/>
</dbReference>
<evidence type="ECO:0000313" key="2">
    <source>
        <dbReference type="Proteomes" id="UP001261666"/>
    </source>
</evidence>
<protein>
    <submittedName>
        <fullName evidence="1">MFS family permease</fullName>
    </submittedName>
</protein>
<accession>A0ACC6IGY0</accession>
<keyword evidence="2" id="KW-1185">Reference proteome</keyword>
<reference evidence="1" key="1">
    <citation type="submission" date="2023-08" db="EMBL/GenBank/DDBJ databases">
        <title>Functional and genomic diversity of the sorghum phyllosphere microbiome.</title>
        <authorList>
            <person name="Shade A."/>
        </authorList>
    </citation>
    <scope>NUCLEOTIDE SEQUENCE</scope>
    <source>
        <strain evidence="1">SORGH_AS_0885</strain>
    </source>
</reference>
<gene>
    <name evidence="1" type="ORF">QE364_001727</name>
</gene>
<organism evidence="1 2">
    <name type="scientific">Nocardioides zeae</name>
    <dbReference type="NCBI Taxonomy" id="1457234"/>
    <lineage>
        <taxon>Bacteria</taxon>
        <taxon>Bacillati</taxon>
        <taxon>Actinomycetota</taxon>
        <taxon>Actinomycetes</taxon>
        <taxon>Propionibacteriales</taxon>
        <taxon>Nocardioidaceae</taxon>
        <taxon>Nocardioides</taxon>
    </lineage>
</organism>